<dbReference type="InterPro" id="IPR010231">
    <property type="entry name" value="SUF_FeS_clus_asmbl_SufB"/>
</dbReference>
<evidence type="ECO:0000259" key="2">
    <source>
        <dbReference type="Pfam" id="PF01458"/>
    </source>
</evidence>
<dbReference type="InterPro" id="IPR000825">
    <property type="entry name" value="SUF_FeS_clus_asmbl_SufBD_core"/>
</dbReference>
<dbReference type="Pfam" id="PF19295">
    <property type="entry name" value="SufBD_N"/>
    <property type="match status" value="1"/>
</dbReference>
<evidence type="ECO:0000313" key="4">
    <source>
        <dbReference type="EMBL" id="XAY07212.1"/>
    </source>
</evidence>
<dbReference type="RefSeq" id="WP_354698415.1">
    <property type="nucleotide sequence ID" value="NZ_CP114014.1"/>
</dbReference>
<evidence type="ECO:0000259" key="3">
    <source>
        <dbReference type="Pfam" id="PF19295"/>
    </source>
</evidence>
<protein>
    <recommendedName>
        <fullName evidence="5">Fe-S cluster assembly protein SufB</fullName>
    </recommendedName>
</protein>
<dbReference type="KEGG" id="parq:DSM112329_04093"/>
<dbReference type="AlphaFoldDB" id="A0AAU7AZQ6"/>
<dbReference type="InterPro" id="IPR045595">
    <property type="entry name" value="SufBD_N"/>
</dbReference>
<dbReference type="SUPFAM" id="SSF101960">
    <property type="entry name" value="Stabilizer of iron transporter SufD"/>
    <property type="match status" value="1"/>
</dbReference>
<dbReference type="Pfam" id="PF01458">
    <property type="entry name" value="SUFBD_core"/>
    <property type="match status" value="1"/>
</dbReference>
<dbReference type="PANTHER" id="PTHR30508">
    <property type="entry name" value="FES CLUSTER ASSEMBLY PROTEIN SUF"/>
    <property type="match status" value="1"/>
</dbReference>
<organism evidence="4">
    <name type="scientific">Paraconexibacter sp. AEG42_29</name>
    <dbReference type="NCBI Taxonomy" id="2997339"/>
    <lineage>
        <taxon>Bacteria</taxon>
        <taxon>Bacillati</taxon>
        <taxon>Actinomycetota</taxon>
        <taxon>Thermoleophilia</taxon>
        <taxon>Solirubrobacterales</taxon>
        <taxon>Paraconexibacteraceae</taxon>
        <taxon>Paraconexibacter</taxon>
    </lineage>
</organism>
<dbReference type="InterPro" id="IPR055346">
    <property type="entry name" value="Fe-S_cluster_assembly_SufBD"/>
</dbReference>
<reference evidence="4" key="1">
    <citation type="submission" date="2022-12" db="EMBL/GenBank/DDBJ databases">
        <title>Paraconexibacter alkalitolerans sp. nov. and Baekduia alba sp. nov., isolated from soil and emended description of the genera Paraconexibacter (Chun et al., 2020) and Baekduia (An et al., 2020).</title>
        <authorList>
            <person name="Vieira S."/>
            <person name="Huber K.J."/>
            <person name="Geppert A."/>
            <person name="Wolf J."/>
            <person name="Neumann-Schaal M."/>
            <person name="Muesken M."/>
            <person name="Overmann J."/>
        </authorList>
    </citation>
    <scope>NUCLEOTIDE SEQUENCE</scope>
    <source>
        <strain evidence="4">AEG42_29</strain>
    </source>
</reference>
<name>A0AAU7AZQ6_9ACTN</name>
<sequence length="490" mass="54476">MATPEIEIDTKSASAKELTADEAALRGLGSDYTERYGFHDGEDGYLYKAPKGINEEVVRTISEMKNEPQWMRDFRLKALQYFLDRPQPTWGSPMLADVDYDDIHYFVRASERSERSWDDVPEDVKKTFDRLGIPEAERKFLSGVGAQYESEVVYHQVNEALEKQGVIFTDMDTALREHPELVKEYFATIIPPNDNKLAALNSAVWSGGSFVYVPPGVHVEMPLQAYFRINTENMGQFERTIIIADEGSYVHYVEGCTAPTYSGDSLHSAVVELIAKPGARIRYTTVQNWSQNVYNLVTKRAVAERDATVEWVDCNLGSKLTMKYPAVYLTGERAHGEVLSIAFAGAGQHQDAGAKIVHAAPNTTSNIFAKSISKDGGRSSYRGLLEVAKGAHGSKSKVVCDALLLDETSRSDTYPTIRIGEDDVDVGHEATVSKVGDEQLFYLMSHGISEEEAGKLIVNGFIEPIVKELPMEYAVEMNRLIELQMEGSIG</sequence>
<feature type="domain" description="SUF system FeS cluster assembly SufBD core" evidence="2">
    <location>
        <begin position="227"/>
        <end position="461"/>
    </location>
</feature>
<dbReference type="GO" id="GO:0016226">
    <property type="term" value="P:iron-sulfur cluster assembly"/>
    <property type="evidence" value="ECO:0007669"/>
    <property type="project" value="InterPro"/>
</dbReference>
<dbReference type="PANTHER" id="PTHR30508:SF1">
    <property type="entry name" value="UPF0051 PROTEIN ABCI8, CHLOROPLASTIC-RELATED"/>
    <property type="match status" value="1"/>
</dbReference>
<dbReference type="EMBL" id="CP114014">
    <property type="protein sequence ID" value="XAY07212.1"/>
    <property type="molecule type" value="Genomic_DNA"/>
</dbReference>
<gene>
    <name evidence="4" type="ORF">DSM112329_04093</name>
</gene>
<dbReference type="InterPro" id="IPR037284">
    <property type="entry name" value="SUF_FeS_clus_asmbl_SufBD_sf"/>
</dbReference>
<accession>A0AAU7AZQ6</accession>
<evidence type="ECO:0000256" key="1">
    <source>
        <dbReference type="ARBA" id="ARBA00043967"/>
    </source>
</evidence>
<comment type="similarity">
    <text evidence="1">Belongs to the iron-sulfur cluster assembly SufBD family.</text>
</comment>
<feature type="domain" description="SUF system FeS cluster assembly SufBD N-terminal" evidence="3">
    <location>
        <begin position="155"/>
        <end position="224"/>
    </location>
</feature>
<dbReference type="NCBIfam" id="TIGR01980">
    <property type="entry name" value="sufB"/>
    <property type="match status" value="1"/>
</dbReference>
<evidence type="ECO:0008006" key="5">
    <source>
        <dbReference type="Google" id="ProtNLM"/>
    </source>
</evidence>
<proteinExistence type="inferred from homology"/>